<dbReference type="EMBL" id="JBJQOH010000001">
    <property type="protein sequence ID" value="KAL3701551.1"/>
    <property type="molecule type" value="Genomic_DNA"/>
</dbReference>
<keyword evidence="1" id="KW-0479">Metal-binding</keyword>
<protein>
    <recommendedName>
        <fullName evidence="3">CCHC-type domain-containing protein</fullName>
    </recommendedName>
</protein>
<dbReference type="Proteomes" id="UP001633002">
    <property type="component" value="Unassembled WGS sequence"/>
</dbReference>
<dbReference type="PROSITE" id="PS50158">
    <property type="entry name" value="ZF_CCHC"/>
    <property type="match status" value="1"/>
</dbReference>
<feature type="domain" description="CCHC-type" evidence="3">
    <location>
        <begin position="340"/>
        <end position="354"/>
    </location>
</feature>
<feature type="compositionally biased region" description="Basic and acidic residues" evidence="2">
    <location>
        <begin position="355"/>
        <end position="387"/>
    </location>
</feature>
<dbReference type="SUPFAM" id="SSF57756">
    <property type="entry name" value="Retrovirus zinc finger-like domains"/>
    <property type="match status" value="1"/>
</dbReference>
<feature type="region of interest" description="Disordered" evidence="2">
    <location>
        <begin position="352"/>
        <end position="387"/>
    </location>
</feature>
<sequence length="473" mass="52968">MGSQNFIPGQTVRSQNNGVSHFRSGSSKSRPKKWSSKSPFDNNGNITGKPRAAGNGVPGSSPPAHGDSNKNAAQHKDYGGGRVNGSTAQRATWSDKVAGKQPFDPQMQVPTENEIGEEDNIWAEGVSDEQVKEAFEALKWHLSESTSSNPLRMPLDLDIAKRTFGILSKVGILLFTTEEAPSRDKVIRWAEEVLIRKMGLQVRRIRRMARKHFLLVLGDSDQREYLLKNTPGRMEGKMIQLSKWSPKYNYKEASQTSKQIWVELPYVDPMITDHGKKMLEKLGPILYFAVVRTNEAKYSHIRACVLMHNIDQLHDSIILELPWGGEYVQEVQYTGLPDQCHKCRERGHWAMNCPLRKDGDRQTTERPADQERSELEDLAEKSGQEVEHGVGTAIHTTTDGQGNPNSATDIDMSIEVARGTLDRTEGEIEDQTEEAEADGNISITALIRGRKKKSTLGRASGADNWHHQSFRMD</sequence>
<evidence type="ECO:0000313" key="4">
    <source>
        <dbReference type="EMBL" id="KAL3701551.1"/>
    </source>
</evidence>
<feature type="region of interest" description="Disordered" evidence="2">
    <location>
        <begin position="1"/>
        <end position="87"/>
    </location>
</feature>
<dbReference type="InterPro" id="IPR040256">
    <property type="entry name" value="At4g02000-like"/>
</dbReference>
<reference evidence="4 5" key="1">
    <citation type="submission" date="2024-09" db="EMBL/GenBank/DDBJ databases">
        <title>Chromosome-scale assembly of Riccia sorocarpa.</title>
        <authorList>
            <person name="Paukszto L."/>
        </authorList>
    </citation>
    <scope>NUCLEOTIDE SEQUENCE [LARGE SCALE GENOMIC DNA]</scope>
    <source>
        <strain evidence="4">LP-2024</strain>
        <tissue evidence="4">Aerial parts of the thallus</tissue>
    </source>
</reference>
<keyword evidence="5" id="KW-1185">Reference proteome</keyword>
<dbReference type="Gene3D" id="4.10.60.10">
    <property type="entry name" value="Zinc finger, CCHC-type"/>
    <property type="match status" value="1"/>
</dbReference>
<feature type="region of interest" description="Disordered" evidence="2">
    <location>
        <begin position="448"/>
        <end position="473"/>
    </location>
</feature>
<dbReference type="GO" id="GO:0008270">
    <property type="term" value="F:zinc ion binding"/>
    <property type="evidence" value="ECO:0007669"/>
    <property type="project" value="UniProtKB-KW"/>
</dbReference>
<organism evidence="4 5">
    <name type="scientific">Riccia sorocarpa</name>
    <dbReference type="NCBI Taxonomy" id="122646"/>
    <lineage>
        <taxon>Eukaryota</taxon>
        <taxon>Viridiplantae</taxon>
        <taxon>Streptophyta</taxon>
        <taxon>Embryophyta</taxon>
        <taxon>Marchantiophyta</taxon>
        <taxon>Marchantiopsida</taxon>
        <taxon>Marchantiidae</taxon>
        <taxon>Marchantiales</taxon>
        <taxon>Ricciaceae</taxon>
        <taxon>Riccia</taxon>
    </lineage>
</organism>
<dbReference type="PANTHER" id="PTHR31286">
    <property type="entry name" value="GLYCINE-RICH CELL WALL STRUCTURAL PROTEIN 1.8-LIKE"/>
    <property type="match status" value="1"/>
</dbReference>
<dbReference type="AlphaFoldDB" id="A0ABD3IDZ5"/>
<accession>A0ABD3IDZ5</accession>
<name>A0ABD3IDZ5_9MARC</name>
<dbReference type="InterPro" id="IPR036875">
    <property type="entry name" value="Znf_CCHC_sf"/>
</dbReference>
<gene>
    <name evidence="4" type="ORF">R1sor_019573</name>
</gene>
<evidence type="ECO:0000256" key="1">
    <source>
        <dbReference type="PROSITE-ProRule" id="PRU00047"/>
    </source>
</evidence>
<comment type="caution">
    <text evidence="4">The sequence shown here is derived from an EMBL/GenBank/DDBJ whole genome shotgun (WGS) entry which is preliminary data.</text>
</comment>
<proteinExistence type="predicted"/>
<evidence type="ECO:0000259" key="3">
    <source>
        <dbReference type="PROSITE" id="PS50158"/>
    </source>
</evidence>
<keyword evidence="1" id="KW-0862">Zinc</keyword>
<dbReference type="PANTHER" id="PTHR31286:SF180">
    <property type="entry name" value="OS10G0362600 PROTEIN"/>
    <property type="match status" value="1"/>
</dbReference>
<feature type="compositionally biased region" description="Polar residues" evidence="2">
    <location>
        <begin position="1"/>
        <end position="19"/>
    </location>
</feature>
<evidence type="ECO:0000313" key="5">
    <source>
        <dbReference type="Proteomes" id="UP001633002"/>
    </source>
</evidence>
<dbReference type="InterPro" id="IPR001878">
    <property type="entry name" value="Znf_CCHC"/>
</dbReference>
<evidence type="ECO:0000256" key="2">
    <source>
        <dbReference type="SAM" id="MobiDB-lite"/>
    </source>
</evidence>
<keyword evidence="1" id="KW-0863">Zinc-finger</keyword>
<feature type="compositionally biased region" description="Basic and acidic residues" evidence="2">
    <location>
        <begin position="464"/>
        <end position="473"/>
    </location>
</feature>